<evidence type="ECO:0000256" key="1">
    <source>
        <dbReference type="ARBA" id="ARBA00007613"/>
    </source>
</evidence>
<sequence>MSRFFIPLTFAAALLSGCATAPLQQASFETPAAFKGATPTSAAPAASQTAQTWWLVFNDDVLNTLMSRAMEKNNDIKVAYGRLDQAQALLGASKADLWPQLGAGYQVIHGANTTTIGAGTQKPATGHAIGATLSYEVDLFGRIRNAARAADFDAKSSQALLLDTQLLIQSRVAQSYFALRALDEDRAIVRDTLEAYRGSLSVTTRRFEEGDVAELDVARLETEVASTEAAGAALDQQRAQLAHALAVLLGEPASTFDVTTASWASQPWAGSVPVIPAGLPARLIEDRPDIIAAEASLYAAQRRVGIAKAAWFPTLSLTTNGGYAAGDAGNLFEDVAKNWSLAGILSQAIFDGGRRNANIDYSKAGLDIAFAGYQQSVLAAFADVEDQLSDISYLRQQQTAQDQAVAAATRAMAMSQSRYTNGSSSQLEVLDAQRQLLAIRRQALRVRASQYQSTVGLIRALGGGWTT</sequence>
<comment type="caution">
    <text evidence="3">The sequence shown here is derived from an EMBL/GenBank/DDBJ whole genome shotgun (WGS) entry which is preliminary data.</text>
</comment>
<comment type="similarity">
    <text evidence="1 2">Belongs to the outer membrane factor (OMF) (TC 1.B.17) family.</text>
</comment>
<dbReference type="Pfam" id="PF02321">
    <property type="entry name" value="OEP"/>
    <property type="match status" value="2"/>
</dbReference>
<organism evidence="3 4">
    <name type="scientific">Asticcacaulis benevestitus DSM 16100 = ATCC BAA-896</name>
    <dbReference type="NCBI Taxonomy" id="1121022"/>
    <lineage>
        <taxon>Bacteria</taxon>
        <taxon>Pseudomonadati</taxon>
        <taxon>Pseudomonadota</taxon>
        <taxon>Alphaproteobacteria</taxon>
        <taxon>Caulobacterales</taxon>
        <taxon>Caulobacteraceae</taxon>
        <taxon>Asticcacaulis</taxon>
    </lineage>
</organism>
<dbReference type="Proteomes" id="UP000017837">
    <property type="component" value="Unassembled WGS sequence"/>
</dbReference>
<evidence type="ECO:0008006" key="5">
    <source>
        <dbReference type="Google" id="ProtNLM"/>
    </source>
</evidence>
<keyword evidence="2" id="KW-0732">Signal</keyword>
<gene>
    <name evidence="3" type="ORF">ABENE_20345</name>
</gene>
<dbReference type="PANTHER" id="PTHR30203">
    <property type="entry name" value="OUTER MEMBRANE CATION EFFLUX PROTEIN"/>
    <property type="match status" value="1"/>
</dbReference>
<dbReference type="AlphaFoldDB" id="V4PDL6"/>
<keyword evidence="2" id="KW-0812">Transmembrane</keyword>
<dbReference type="GO" id="GO:0005886">
    <property type="term" value="C:plasma membrane"/>
    <property type="evidence" value="ECO:0007669"/>
    <property type="project" value="UniProtKB-SubCell"/>
</dbReference>
<proteinExistence type="inferred from homology"/>
<reference evidence="3 4" key="1">
    <citation type="journal article" date="2014" name="Nature">
        <title>Sequential evolution of bacterial morphology by co-option of a developmental regulator.</title>
        <authorList>
            <person name="Jiang C."/>
            <person name="Brown P.J."/>
            <person name="Ducret A."/>
            <person name="Brun Y.V."/>
        </authorList>
    </citation>
    <scope>NUCLEOTIDE SEQUENCE [LARGE SCALE GENOMIC DNA]</scope>
    <source>
        <strain evidence="3 4">DSM 16100</strain>
    </source>
</reference>
<dbReference type="PANTHER" id="PTHR30203:SF33">
    <property type="entry name" value="BLR4455 PROTEIN"/>
    <property type="match status" value="1"/>
</dbReference>
<dbReference type="eggNOG" id="COG1538">
    <property type="taxonomic scope" value="Bacteria"/>
</dbReference>
<dbReference type="PATRIC" id="fig|1121022.4.peg.4167"/>
<keyword evidence="2" id="KW-1134">Transmembrane beta strand</keyword>
<dbReference type="Gene3D" id="2.20.200.10">
    <property type="entry name" value="Outer membrane efflux proteins (OEP)"/>
    <property type="match status" value="1"/>
</dbReference>
<dbReference type="InterPro" id="IPR010131">
    <property type="entry name" value="MdtP/NodT-like"/>
</dbReference>
<keyword evidence="2" id="KW-0472">Membrane</keyword>
<keyword evidence="2" id="KW-0564">Palmitate</keyword>
<dbReference type="InterPro" id="IPR003423">
    <property type="entry name" value="OMP_efflux"/>
</dbReference>
<evidence type="ECO:0000313" key="3">
    <source>
        <dbReference type="EMBL" id="ESQ83420.1"/>
    </source>
</evidence>
<dbReference type="EMBL" id="AWGB01000070">
    <property type="protein sequence ID" value="ESQ83420.1"/>
    <property type="molecule type" value="Genomic_DNA"/>
</dbReference>
<accession>V4PDL6</accession>
<dbReference type="OrthoDB" id="7181739at2"/>
<dbReference type="RefSeq" id="WP_018082502.1">
    <property type="nucleotide sequence ID" value="NZ_AQWM01000014.1"/>
</dbReference>
<evidence type="ECO:0000256" key="2">
    <source>
        <dbReference type="RuleBase" id="RU362097"/>
    </source>
</evidence>
<protein>
    <recommendedName>
        <fullName evidence="5">RND transporter</fullName>
    </recommendedName>
</protein>
<name>V4PDL6_9CAUL</name>
<dbReference type="SUPFAM" id="SSF56954">
    <property type="entry name" value="Outer membrane efflux proteins (OEP)"/>
    <property type="match status" value="1"/>
</dbReference>
<dbReference type="PROSITE" id="PS51257">
    <property type="entry name" value="PROKAR_LIPOPROTEIN"/>
    <property type="match status" value="1"/>
</dbReference>
<feature type="signal peptide" evidence="2">
    <location>
        <begin position="1"/>
        <end position="21"/>
    </location>
</feature>
<keyword evidence="2" id="KW-0449">Lipoprotein</keyword>
<dbReference type="NCBIfam" id="TIGR01845">
    <property type="entry name" value="outer_NodT"/>
    <property type="match status" value="1"/>
</dbReference>
<feature type="chain" id="PRO_5001443962" description="RND transporter" evidence="2">
    <location>
        <begin position="22"/>
        <end position="467"/>
    </location>
</feature>
<dbReference type="STRING" id="1121022.GCA_000376105_02833"/>
<dbReference type="GO" id="GO:0015562">
    <property type="term" value="F:efflux transmembrane transporter activity"/>
    <property type="evidence" value="ECO:0007669"/>
    <property type="project" value="InterPro"/>
</dbReference>
<keyword evidence="4" id="KW-1185">Reference proteome</keyword>
<dbReference type="Gene3D" id="1.20.1600.10">
    <property type="entry name" value="Outer membrane efflux proteins (OEP)"/>
    <property type="match status" value="1"/>
</dbReference>
<evidence type="ECO:0000313" key="4">
    <source>
        <dbReference type="Proteomes" id="UP000017837"/>
    </source>
</evidence>
<comment type="subcellular location">
    <subcellularLocation>
        <location evidence="2">Cell membrane</location>
        <topology evidence="2">Lipid-anchor</topology>
    </subcellularLocation>
</comment>